<dbReference type="Proteomes" id="UP001060085">
    <property type="component" value="Linkage Group LG03"/>
</dbReference>
<accession>A0ACC0BLA9</accession>
<comment type="caution">
    <text evidence="1">The sequence shown here is derived from an EMBL/GenBank/DDBJ whole genome shotgun (WGS) entry which is preliminary data.</text>
</comment>
<evidence type="ECO:0000313" key="2">
    <source>
        <dbReference type="Proteomes" id="UP001060085"/>
    </source>
</evidence>
<sequence>MTEKMVERNGTDHVECIYVRPERRNAAKSLTHSSESFQDLLPRWAKLLAAFRFSGRNSTKVGELDKETTVKVNTYFIVTRYFSSRTSDRRPYVTLGYKHRGANKPKTKPRVDDEEEEVQVKRRSPYETKKCGCPFKLKGKQIAMSENWQLFVHNGRHNHALVPRKYTTSLPRLKGIGCRGETRYNMPLLEVIEMTLTGKDFTVATAFMRNE</sequence>
<gene>
    <name evidence="1" type="ORF">M9H77_13761</name>
</gene>
<dbReference type="EMBL" id="CM044703">
    <property type="protein sequence ID" value="KAI5673397.1"/>
    <property type="molecule type" value="Genomic_DNA"/>
</dbReference>
<organism evidence="1 2">
    <name type="scientific">Catharanthus roseus</name>
    <name type="common">Madagascar periwinkle</name>
    <name type="synonym">Vinca rosea</name>
    <dbReference type="NCBI Taxonomy" id="4058"/>
    <lineage>
        <taxon>Eukaryota</taxon>
        <taxon>Viridiplantae</taxon>
        <taxon>Streptophyta</taxon>
        <taxon>Embryophyta</taxon>
        <taxon>Tracheophyta</taxon>
        <taxon>Spermatophyta</taxon>
        <taxon>Magnoliopsida</taxon>
        <taxon>eudicotyledons</taxon>
        <taxon>Gunneridae</taxon>
        <taxon>Pentapetalae</taxon>
        <taxon>asterids</taxon>
        <taxon>lamiids</taxon>
        <taxon>Gentianales</taxon>
        <taxon>Apocynaceae</taxon>
        <taxon>Rauvolfioideae</taxon>
        <taxon>Vinceae</taxon>
        <taxon>Catharanthinae</taxon>
        <taxon>Catharanthus</taxon>
    </lineage>
</organism>
<keyword evidence="2" id="KW-1185">Reference proteome</keyword>
<name>A0ACC0BLA9_CATRO</name>
<proteinExistence type="predicted"/>
<reference evidence="2" key="1">
    <citation type="journal article" date="2023" name="Nat. Plants">
        <title>Single-cell RNA sequencing provides a high-resolution roadmap for understanding the multicellular compartmentation of specialized metabolism.</title>
        <authorList>
            <person name="Sun S."/>
            <person name="Shen X."/>
            <person name="Li Y."/>
            <person name="Li Y."/>
            <person name="Wang S."/>
            <person name="Li R."/>
            <person name="Zhang H."/>
            <person name="Shen G."/>
            <person name="Guo B."/>
            <person name="Wei J."/>
            <person name="Xu J."/>
            <person name="St-Pierre B."/>
            <person name="Chen S."/>
            <person name="Sun C."/>
        </authorList>
    </citation>
    <scope>NUCLEOTIDE SEQUENCE [LARGE SCALE GENOMIC DNA]</scope>
</reference>
<protein>
    <submittedName>
        <fullName evidence="1">Uncharacterized protein</fullName>
    </submittedName>
</protein>
<evidence type="ECO:0000313" key="1">
    <source>
        <dbReference type="EMBL" id="KAI5673397.1"/>
    </source>
</evidence>